<dbReference type="CDD" id="cd06582">
    <property type="entry name" value="TM_PBP1_LivH_like"/>
    <property type="match status" value="1"/>
</dbReference>
<accession>A0A932MLV3</accession>
<comment type="caution">
    <text evidence="10">The sequence shown here is derived from an EMBL/GenBank/DDBJ whole genome shotgun (WGS) entry which is preliminary data.</text>
</comment>
<dbReference type="PANTHER" id="PTHR11795:SF442">
    <property type="entry name" value="ABC TRANSPORTER ATP-BINDING PROTEIN"/>
    <property type="match status" value="1"/>
</dbReference>
<keyword evidence="2" id="KW-0813">Transport</keyword>
<feature type="transmembrane region" description="Helical" evidence="9">
    <location>
        <begin position="62"/>
        <end position="85"/>
    </location>
</feature>
<comment type="subcellular location">
    <subcellularLocation>
        <location evidence="1">Cell membrane</location>
        <topology evidence="1">Multi-pass membrane protein</topology>
    </subcellularLocation>
</comment>
<dbReference type="InterPro" id="IPR001851">
    <property type="entry name" value="ABC_transp_permease"/>
</dbReference>
<keyword evidence="6 9" id="KW-1133">Transmembrane helix</keyword>
<dbReference type="Pfam" id="PF02653">
    <property type="entry name" value="BPD_transp_2"/>
    <property type="match status" value="1"/>
</dbReference>
<dbReference type="GO" id="GO:0006865">
    <property type="term" value="P:amino acid transport"/>
    <property type="evidence" value="ECO:0007669"/>
    <property type="project" value="UniProtKB-KW"/>
</dbReference>
<evidence type="ECO:0000256" key="8">
    <source>
        <dbReference type="ARBA" id="ARBA00037998"/>
    </source>
</evidence>
<protein>
    <submittedName>
        <fullName evidence="10">Branched-chain amino acid ABC transporter permease</fullName>
    </submittedName>
</protein>
<evidence type="ECO:0000313" key="11">
    <source>
        <dbReference type="Proteomes" id="UP000782312"/>
    </source>
</evidence>
<feature type="transmembrane region" description="Helical" evidence="9">
    <location>
        <begin position="97"/>
        <end position="115"/>
    </location>
</feature>
<evidence type="ECO:0000256" key="7">
    <source>
        <dbReference type="ARBA" id="ARBA00023136"/>
    </source>
</evidence>
<feature type="transmembrane region" description="Helical" evidence="9">
    <location>
        <begin position="258"/>
        <end position="278"/>
    </location>
</feature>
<evidence type="ECO:0000256" key="5">
    <source>
        <dbReference type="ARBA" id="ARBA00022970"/>
    </source>
</evidence>
<keyword evidence="4 9" id="KW-0812">Transmembrane</keyword>
<gene>
    <name evidence="10" type="ORF">HYZ11_05055</name>
</gene>
<organism evidence="10 11">
    <name type="scientific">Tectimicrobiota bacterium</name>
    <dbReference type="NCBI Taxonomy" id="2528274"/>
    <lineage>
        <taxon>Bacteria</taxon>
        <taxon>Pseudomonadati</taxon>
        <taxon>Nitrospinota/Tectimicrobiota group</taxon>
        <taxon>Candidatus Tectimicrobiota</taxon>
    </lineage>
</organism>
<feature type="transmembrane region" description="Helical" evidence="9">
    <location>
        <begin position="12"/>
        <end position="36"/>
    </location>
</feature>
<dbReference type="PANTHER" id="PTHR11795">
    <property type="entry name" value="BRANCHED-CHAIN AMINO ACID TRANSPORT SYSTEM PERMEASE PROTEIN LIVH"/>
    <property type="match status" value="1"/>
</dbReference>
<evidence type="ECO:0000256" key="6">
    <source>
        <dbReference type="ARBA" id="ARBA00022989"/>
    </source>
</evidence>
<feature type="transmembrane region" description="Helical" evidence="9">
    <location>
        <begin position="223"/>
        <end position="251"/>
    </location>
</feature>
<dbReference type="InterPro" id="IPR052157">
    <property type="entry name" value="BCAA_transport_permease"/>
</dbReference>
<keyword evidence="3" id="KW-1003">Cell membrane</keyword>
<evidence type="ECO:0000256" key="3">
    <source>
        <dbReference type="ARBA" id="ARBA00022475"/>
    </source>
</evidence>
<evidence type="ECO:0000256" key="2">
    <source>
        <dbReference type="ARBA" id="ARBA00022448"/>
    </source>
</evidence>
<proteinExistence type="inferred from homology"/>
<evidence type="ECO:0000313" key="10">
    <source>
        <dbReference type="EMBL" id="MBI3126955.1"/>
    </source>
</evidence>
<reference evidence="10" key="1">
    <citation type="submission" date="2020-07" db="EMBL/GenBank/DDBJ databases">
        <title>Huge and variable diversity of episymbiotic CPR bacteria and DPANN archaea in groundwater ecosystems.</title>
        <authorList>
            <person name="He C.Y."/>
            <person name="Keren R."/>
            <person name="Whittaker M."/>
            <person name="Farag I.F."/>
            <person name="Doudna J."/>
            <person name="Cate J.H.D."/>
            <person name="Banfield J.F."/>
        </authorList>
    </citation>
    <scope>NUCLEOTIDE SEQUENCE</scope>
    <source>
        <strain evidence="10">NC_groundwater_763_Ag_S-0.2um_68_21</strain>
    </source>
</reference>
<evidence type="ECO:0000256" key="1">
    <source>
        <dbReference type="ARBA" id="ARBA00004651"/>
    </source>
</evidence>
<name>A0A932MLV3_UNCTE</name>
<dbReference type="Proteomes" id="UP000782312">
    <property type="component" value="Unassembled WGS sequence"/>
</dbReference>
<keyword evidence="7 9" id="KW-0472">Membrane</keyword>
<dbReference type="GO" id="GO:0022857">
    <property type="term" value="F:transmembrane transporter activity"/>
    <property type="evidence" value="ECO:0007669"/>
    <property type="project" value="InterPro"/>
</dbReference>
<comment type="similarity">
    <text evidence="8">Belongs to the binding-protein-dependent transport system permease family. LivHM subfamily.</text>
</comment>
<keyword evidence="5" id="KW-0029">Amino-acid transport</keyword>
<dbReference type="EMBL" id="JACPUR010000013">
    <property type="protein sequence ID" value="MBI3126955.1"/>
    <property type="molecule type" value="Genomic_DNA"/>
</dbReference>
<dbReference type="AlphaFoldDB" id="A0A932MLV3"/>
<evidence type="ECO:0000256" key="4">
    <source>
        <dbReference type="ARBA" id="ARBA00022692"/>
    </source>
</evidence>
<dbReference type="GO" id="GO:0005886">
    <property type="term" value="C:plasma membrane"/>
    <property type="evidence" value="ECO:0007669"/>
    <property type="project" value="UniProtKB-SubCell"/>
</dbReference>
<sequence length="287" mass="30756">MLEQLLYQGMIGLSLAMFLWLVAAGLTLIFGVLGVLNFAHGSLYMLGAYLSYSAVRILGMDFWVGLAVGPLLVALVGGLMERLFIRRVYHIDEAYQLLLTFAFILIFADLVKWGWGPVYQSAPVPGFLAGAISILGRPFPVYNLFVIALGPLVGLGLWLLLEKSWWGRTIRAAAADREMAAAIGVNVPGLFTGVFMFGSWLGGVGGALGIPIRTVSPGMAEDYIIQAFAVAVIGGLGNLKGAFFGSILIGLVNAYGHLYAPVFELAFMYILMAAILLVRPQGLFGAS</sequence>
<evidence type="ECO:0000256" key="9">
    <source>
        <dbReference type="SAM" id="Phobius"/>
    </source>
</evidence>
<feature type="transmembrane region" description="Helical" evidence="9">
    <location>
        <begin position="181"/>
        <end position="203"/>
    </location>
</feature>
<feature type="transmembrane region" description="Helical" evidence="9">
    <location>
        <begin position="141"/>
        <end position="161"/>
    </location>
</feature>